<evidence type="ECO:0000313" key="2">
    <source>
        <dbReference type="EMBL" id="ADL11633.1"/>
    </source>
</evidence>
<dbReference type="InterPro" id="IPR029044">
    <property type="entry name" value="Nucleotide-diphossugar_trans"/>
</dbReference>
<reference evidence="2 3" key="1">
    <citation type="journal article" date="2010" name="Stand. Genomic Sci.">
        <title>Complete genome sequence of Acetohalobium arabaticum type strain (Z-7288).</title>
        <authorList>
            <person name="Sikorski J."/>
            <person name="Lapidus A."/>
            <person name="Chertkov O."/>
            <person name="Lucas S."/>
            <person name="Copeland A."/>
            <person name="Glavina Del Rio T."/>
            <person name="Nolan M."/>
            <person name="Tice H."/>
            <person name="Cheng J.F."/>
            <person name="Han C."/>
            <person name="Brambilla E."/>
            <person name="Pitluck S."/>
            <person name="Liolios K."/>
            <person name="Ivanova N."/>
            <person name="Mavromatis K."/>
            <person name="Mikhailova N."/>
            <person name="Pati A."/>
            <person name="Bruce D."/>
            <person name="Detter C."/>
            <person name="Tapia R."/>
            <person name="Goodwin L."/>
            <person name="Chen A."/>
            <person name="Palaniappan K."/>
            <person name="Land M."/>
            <person name="Hauser L."/>
            <person name="Chang Y.J."/>
            <person name="Jeffries C.D."/>
            <person name="Rohde M."/>
            <person name="Goker M."/>
            <person name="Spring S."/>
            <person name="Woyke T."/>
            <person name="Bristow J."/>
            <person name="Eisen J.A."/>
            <person name="Markowitz V."/>
            <person name="Hugenholtz P."/>
            <person name="Kyrpides N.C."/>
            <person name="Klenk H.P."/>
        </authorList>
    </citation>
    <scope>NUCLEOTIDE SEQUENCE [LARGE SCALE GENOMIC DNA]</scope>
    <source>
        <strain evidence="3">ATCC 49924 / DSM 5501 / Z-7288</strain>
    </source>
</reference>
<dbReference type="EMBL" id="CP002105">
    <property type="protein sequence ID" value="ADL11633.1"/>
    <property type="molecule type" value="Genomic_DNA"/>
</dbReference>
<protein>
    <recommendedName>
        <fullName evidence="1">MobA-like NTP transferase domain-containing protein</fullName>
    </recommendedName>
</protein>
<name>D9QSU5_ACEAZ</name>
<organism evidence="2 3">
    <name type="scientific">Acetohalobium arabaticum (strain ATCC 49924 / DSM 5501 / Z-7288)</name>
    <dbReference type="NCBI Taxonomy" id="574087"/>
    <lineage>
        <taxon>Bacteria</taxon>
        <taxon>Bacillati</taxon>
        <taxon>Bacillota</taxon>
        <taxon>Clostridia</taxon>
        <taxon>Halanaerobiales</taxon>
        <taxon>Halobacteroidaceae</taxon>
        <taxon>Acetohalobium</taxon>
    </lineage>
</organism>
<dbReference type="Gene3D" id="3.90.550.10">
    <property type="entry name" value="Spore Coat Polysaccharide Biosynthesis Protein SpsA, Chain A"/>
    <property type="match status" value="1"/>
</dbReference>
<dbReference type="STRING" id="574087.Acear_0082"/>
<dbReference type="SUPFAM" id="SSF53448">
    <property type="entry name" value="Nucleotide-diphospho-sugar transferases"/>
    <property type="match status" value="1"/>
</dbReference>
<proteinExistence type="predicted"/>
<dbReference type="HOGENOM" id="CLU_071013_1_0_9"/>
<dbReference type="RefSeq" id="WP_013277080.1">
    <property type="nucleotide sequence ID" value="NC_014378.1"/>
</dbReference>
<dbReference type="eggNOG" id="COG2266">
    <property type="taxonomic scope" value="Bacteria"/>
</dbReference>
<evidence type="ECO:0000259" key="1">
    <source>
        <dbReference type="Pfam" id="PF12804"/>
    </source>
</evidence>
<dbReference type="Proteomes" id="UP000001661">
    <property type="component" value="Chromosome"/>
</dbReference>
<sequence length="257" mass="28252">MEYNAVLLAGAESGDLMPEKSRIDYEAFIEINGKAMISYVLEALNNAEKVNQIIVVGPKSKEEFLTVKGADLIVDAKDSIVENIRLGLQILNKEFNSSQLVLLTTSDIPLVTSEAIDSFITDCEQEGEYSGYYPVIPEEVKQTAYPVAESTSVSLQNDIYTGGNLALVRPKLIISSIPLLKRIIDYRKNPLKMSWILGLKFASKLLFGRLSLGEIEAKVSELAGASCSAVVTDYPELGLDVDNSQDLKLIRDLISKE</sequence>
<dbReference type="OrthoDB" id="159246at2"/>
<dbReference type="InterPro" id="IPR025877">
    <property type="entry name" value="MobA-like_NTP_Trfase"/>
</dbReference>
<feature type="domain" description="MobA-like NTP transferase" evidence="1">
    <location>
        <begin position="27"/>
        <end position="141"/>
    </location>
</feature>
<evidence type="ECO:0000313" key="3">
    <source>
        <dbReference type="Proteomes" id="UP000001661"/>
    </source>
</evidence>
<accession>D9QSU5</accession>
<gene>
    <name evidence="2" type="ordered locus">Acear_0082</name>
</gene>
<dbReference type="Pfam" id="PF12804">
    <property type="entry name" value="NTP_transf_3"/>
    <property type="match status" value="1"/>
</dbReference>
<dbReference type="GO" id="GO:0016779">
    <property type="term" value="F:nucleotidyltransferase activity"/>
    <property type="evidence" value="ECO:0007669"/>
    <property type="project" value="UniProtKB-ARBA"/>
</dbReference>
<keyword evidence="3" id="KW-1185">Reference proteome</keyword>
<dbReference type="KEGG" id="aar:Acear_0082"/>
<dbReference type="AlphaFoldDB" id="D9QSU5"/>